<keyword evidence="2 4" id="KW-0560">Oxidoreductase</keyword>
<sequence>MEHGSKQRVMVTGGKGQLGKDVVELLKRAGYEVFPVDREEMDITNFDRCHEVMHCIKPHIVIHTAAYTEVDAAERDREAAFLINAYGTRNVAVVAEQLRAKLIYISTDYVFSGQGKQPRNEFHTVSPINVYGASKLAGESFVKELHSQYFIVRTSWVYGQHGKNFVKTMLSLAEKHEEVSVVDDQIGCPTYTMDLAATIIDLIKTSKYGIYHVSNSGSCSWHEFASAIFELTKSGTLANPVSTEQFPRPAARPSYSVFDHMSLRLNGFNTPRPWKEALAEFLSLLSSR</sequence>
<dbReference type="PANTHER" id="PTHR10491:SF4">
    <property type="entry name" value="METHIONINE ADENOSYLTRANSFERASE 2 SUBUNIT BETA"/>
    <property type="match status" value="1"/>
</dbReference>
<dbReference type="EMBL" id="JAGGKG010000001">
    <property type="protein sequence ID" value="MBP1903561.1"/>
    <property type="molecule type" value="Genomic_DNA"/>
</dbReference>
<evidence type="ECO:0000256" key="1">
    <source>
        <dbReference type="ARBA" id="ARBA00010944"/>
    </source>
</evidence>
<dbReference type="Gene3D" id="3.90.25.10">
    <property type="entry name" value="UDP-galactose 4-epimerase, domain 1"/>
    <property type="match status" value="1"/>
</dbReference>
<comment type="function">
    <text evidence="2">Catalyzes the reduction of dTDP-6-deoxy-L-lyxo-4-hexulose to yield dTDP-L-rhamnose.</text>
</comment>
<dbReference type="Pfam" id="PF04321">
    <property type="entry name" value="RmlD_sub_bind"/>
    <property type="match status" value="1"/>
</dbReference>
<dbReference type="NCBIfam" id="TIGR01214">
    <property type="entry name" value="rmlD"/>
    <property type="match status" value="1"/>
</dbReference>
<protein>
    <recommendedName>
        <fullName evidence="2">dTDP-4-dehydrorhamnose reductase</fullName>
        <ecNumber evidence="2">1.1.1.133</ecNumber>
    </recommendedName>
</protein>
<dbReference type="SUPFAM" id="SSF51735">
    <property type="entry name" value="NAD(P)-binding Rossmann-fold domains"/>
    <property type="match status" value="1"/>
</dbReference>
<accession>A0ABS4FLW3</accession>
<evidence type="ECO:0000313" key="4">
    <source>
        <dbReference type="EMBL" id="MBP1903561.1"/>
    </source>
</evidence>
<reference evidence="4 5" key="1">
    <citation type="submission" date="2021-03" db="EMBL/GenBank/DDBJ databases">
        <title>Genomic Encyclopedia of Type Strains, Phase IV (KMG-IV): sequencing the most valuable type-strain genomes for metagenomic binning, comparative biology and taxonomic classification.</title>
        <authorList>
            <person name="Goeker M."/>
        </authorList>
    </citation>
    <scope>NUCLEOTIDE SEQUENCE [LARGE SCALE GENOMIC DNA]</scope>
    <source>
        <strain evidence="4 5">DSM 14349</strain>
    </source>
</reference>
<dbReference type="InterPro" id="IPR029903">
    <property type="entry name" value="RmlD-like-bd"/>
</dbReference>
<dbReference type="CDD" id="cd05254">
    <property type="entry name" value="dTDP_HR_like_SDR_e"/>
    <property type="match status" value="1"/>
</dbReference>
<comment type="similarity">
    <text evidence="1 2">Belongs to the dTDP-4-dehydrorhamnose reductase family.</text>
</comment>
<name>A0ABS4FLW3_9BACL</name>
<evidence type="ECO:0000259" key="3">
    <source>
        <dbReference type="Pfam" id="PF04321"/>
    </source>
</evidence>
<dbReference type="EC" id="1.1.1.133" evidence="2"/>
<proteinExistence type="inferred from homology"/>
<evidence type="ECO:0000256" key="2">
    <source>
        <dbReference type="RuleBase" id="RU364082"/>
    </source>
</evidence>
<gene>
    <name evidence="4" type="ORF">J2Z32_000173</name>
</gene>
<feature type="domain" description="RmlD-like substrate binding" evidence="3">
    <location>
        <begin position="8"/>
        <end position="283"/>
    </location>
</feature>
<comment type="pathway">
    <text evidence="2">Carbohydrate biosynthesis; dTDP-L-rhamnose biosynthesis.</text>
</comment>
<organism evidence="4 5">
    <name type="scientific">Paenibacillus turicensis</name>
    <dbReference type="NCBI Taxonomy" id="160487"/>
    <lineage>
        <taxon>Bacteria</taxon>
        <taxon>Bacillati</taxon>
        <taxon>Bacillota</taxon>
        <taxon>Bacilli</taxon>
        <taxon>Bacillales</taxon>
        <taxon>Paenibacillaceae</taxon>
        <taxon>Paenibacillus</taxon>
    </lineage>
</organism>
<dbReference type="PANTHER" id="PTHR10491">
    <property type="entry name" value="DTDP-4-DEHYDRORHAMNOSE REDUCTASE"/>
    <property type="match status" value="1"/>
</dbReference>
<dbReference type="Gene3D" id="3.40.50.720">
    <property type="entry name" value="NAD(P)-binding Rossmann-like Domain"/>
    <property type="match status" value="1"/>
</dbReference>
<dbReference type="GO" id="GO:0008831">
    <property type="term" value="F:dTDP-4-dehydrorhamnose reductase activity"/>
    <property type="evidence" value="ECO:0007669"/>
    <property type="project" value="UniProtKB-EC"/>
</dbReference>
<evidence type="ECO:0000313" key="5">
    <source>
        <dbReference type="Proteomes" id="UP001519272"/>
    </source>
</evidence>
<dbReference type="Proteomes" id="UP001519272">
    <property type="component" value="Unassembled WGS sequence"/>
</dbReference>
<dbReference type="InterPro" id="IPR005913">
    <property type="entry name" value="dTDP_dehydrorham_reduct"/>
</dbReference>
<keyword evidence="5" id="KW-1185">Reference proteome</keyword>
<keyword evidence="2" id="KW-0521">NADP</keyword>
<dbReference type="InterPro" id="IPR036291">
    <property type="entry name" value="NAD(P)-bd_dom_sf"/>
</dbReference>
<comment type="caution">
    <text evidence="4">The sequence shown here is derived from an EMBL/GenBank/DDBJ whole genome shotgun (WGS) entry which is preliminary data.</text>
</comment>